<dbReference type="NCBIfam" id="NF040941">
    <property type="entry name" value="GGGWT_bact"/>
    <property type="match status" value="1"/>
</dbReference>
<accession>A0A6P7HZ13</accession>
<keyword evidence="6" id="KW-1185">Reference proteome</keyword>
<evidence type="ECO:0000313" key="7">
    <source>
        <dbReference type="RefSeq" id="XP_028255787.1"/>
    </source>
</evidence>
<evidence type="ECO:0000313" key="6">
    <source>
        <dbReference type="Proteomes" id="UP000515145"/>
    </source>
</evidence>
<dbReference type="OrthoDB" id="7735550at2759"/>
<protein>
    <submittedName>
        <fullName evidence="7">Microfibril-associated glycoprotein 4-like</fullName>
    </submittedName>
</protein>
<dbReference type="GO" id="GO:0042730">
    <property type="term" value="P:fibrinolysis"/>
    <property type="evidence" value="ECO:0007669"/>
    <property type="project" value="TreeGrafter"/>
</dbReference>
<dbReference type="GO" id="GO:0005577">
    <property type="term" value="C:fibrinogen complex"/>
    <property type="evidence" value="ECO:0007669"/>
    <property type="project" value="TreeGrafter"/>
</dbReference>
<dbReference type="GO" id="GO:0072377">
    <property type="term" value="P:blood coagulation, common pathway"/>
    <property type="evidence" value="ECO:0007669"/>
    <property type="project" value="TreeGrafter"/>
</dbReference>
<dbReference type="Gene3D" id="3.90.215.10">
    <property type="entry name" value="Gamma Fibrinogen, chain A, domain 1"/>
    <property type="match status" value="1"/>
</dbReference>
<dbReference type="InterPro" id="IPR014716">
    <property type="entry name" value="Fibrinogen_a/b/g_C_1"/>
</dbReference>
<keyword evidence="2" id="KW-0964">Secreted</keyword>
<evidence type="ECO:0000256" key="3">
    <source>
        <dbReference type="ARBA" id="ARBA00023157"/>
    </source>
</evidence>
<evidence type="ECO:0000256" key="4">
    <source>
        <dbReference type="ARBA" id="ARBA00023180"/>
    </source>
</evidence>
<dbReference type="GO" id="GO:0005201">
    <property type="term" value="F:extracellular matrix structural constituent"/>
    <property type="evidence" value="ECO:0007669"/>
    <property type="project" value="TreeGrafter"/>
</dbReference>
<dbReference type="GO" id="GO:0070527">
    <property type="term" value="P:platelet aggregation"/>
    <property type="evidence" value="ECO:0007669"/>
    <property type="project" value="TreeGrafter"/>
</dbReference>
<dbReference type="SUPFAM" id="SSF56496">
    <property type="entry name" value="Fibrinogen C-terminal domain-like"/>
    <property type="match status" value="1"/>
</dbReference>
<organism evidence="6 7">
    <name type="scientific">Parambassis ranga</name>
    <name type="common">Indian glassy fish</name>
    <dbReference type="NCBI Taxonomy" id="210632"/>
    <lineage>
        <taxon>Eukaryota</taxon>
        <taxon>Metazoa</taxon>
        <taxon>Chordata</taxon>
        <taxon>Craniata</taxon>
        <taxon>Vertebrata</taxon>
        <taxon>Euteleostomi</taxon>
        <taxon>Actinopterygii</taxon>
        <taxon>Neopterygii</taxon>
        <taxon>Teleostei</taxon>
        <taxon>Neoteleostei</taxon>
        <taxon>Acanthomorphata</taxon>
        <taxon>Ovalentaria</taxon>
        <taxon>Ambassidae</taxon>
        <taxon>Parambassis</taxon>
    </lineage>
</organism>
<dbReference type="PROSITE" id="PS51406">
    <property type="entry name" value="FIBRINOGEN_C_2"/>
    <property type="match status" value="1"/>
</dbReference>
<name>A0A6P7HZ13_9TELE</name>
<evidence type="ECO:0000256" key="2">
    <source>
        <dbReference type="ARBA" id="ARBA00022525"/>
    </source>
</evidence>
<dbReference type="InterPro" id="IPR002181">
    <property type="entry name" value="Fibrinogen_a/b/g_C_dom"/>
</dbReference>
<dbReference type="GO" id="GO:0034116">
    <property type="term" value="P:positive regulation of heterotypic cell-cell adhesion"/>
    <property type="evidence" value="ECO:0007669"/>
    <property type="project" value="TreeGrafter"/>
</dbReference>
<dbReference type="InterPro" id="IPR037579">
    <property type="entry name" value="FIB_ANG-like"/>
</dbReference>
<feature type="domain" description="Fibrinogen C-terminal" evidence="5">
    <location>
        <begin position="63"/>
        <end position="284"/>
    </location>
</feature>
<evidence type="ECO:0000259" key="5">
    <source>
        <dbReference type="PROSITE" id="PS51406"/>
    </source>
</evidence>
<dbReference type="FunFam" id="3.90.215.10:FF:000001">
    <property type="entry name" value="Tenascin isoform 1"/>
    <property type="match status" value="1"/>
</dbReference>
<dbReference type="Pfam" id="PF00147">
    <property type="entry name" value="Fibrinogen_C"/>
    <property type="match status" value="1"/>
</dbReference>
<dbReference type="PANTHER" id="PTHR47221:SF5">
    <property type="entry name" value="FIBRINOGEN C-TERMINAL DOMAIN-CONTAINING PROTEIN"/>
    <property type="match status" value="1"/>
</dbReference>
<dbReference type="SMART" id="SM00186">
    <property type="entry name" value="FBG"/>
    <property type="match status" value="1"/>
</dbReference>
<dbReference type="PANTHER" id="PTHR47221">
    <property type="entry name" value="FIBRINOGEN ALPHA CHAIN"/>
    <property type="match status" value="1"/>
</dbReference>
<keyword evidence="3" id="KW-1015">Disulfide bond</keyword>
<dbReference type="InterPro" id="IPR036056">
    <property type="entry name" value="Fibrinogen-like_C"/>
</dbReference>
<gene>
    <name evidence="7" type="primary">LOC114432155</name>
</gene>
<dbReference type="GeneID" id="114432155"/>
<reference evidence="7" key="1">
    <citation type="submission" date="2025-08" db="UniProtKB">
        <authorList>
            <consortium name="RefSeq"/>
        </authorList>
    </citation>
    <scope>IDENTIFICATION</scope>
</reference>
<dbReference type="CDD" id="cd00087">
    <property type="entry name" value="FReD"/>
    <property type="match status" value="1"/>
</dbReference>
<proteinExistence type="predicted"/>
<dbReference type="InParanoid" id="A0A6P7HZ13"/>
<keyword evidence="4" id="KW-0325">Glycoprotein</keyword>
<dbReference type="RefSeq" id="XP_028255787.1">
    <property type="nucleotide sequence ID" value="XM_028399986.1"/>
</dbReference>
<evidence type="ECO:0000256" key="1">
    <source>
        <dbReference type="ARBA" id="ARBA00004613"/>
    </source>
</evidence>
<dbReference type="GO" id="GO:0030674">
    <property type="term" value="F:protein-macromolecule adaptor activity"/>
    <property type="evidence" value="ECO:0007669"/>
    <property type="project" value="TreeGrafter"/>
</dbReference>
<sequence>MNTSTVSLWSMSHAPTDTPNVAYLNLPACSLHTLTPDLSMMMMMMQETFLVALLVLATSVHSNSQFYLPIDCDDIYRHDNKSSSGVYTIYPGGPTAPLRVYCDMDTDGGGWTVFQRRLDGTESFFRPWAHYKTGFGNVAGEYWLGLENIFLLSARKKNELRVDMEDWEGGRASAQYASFSIESENTGYQLNLGSFTGGAAGDSLSNHNSMKFTTYDKDHDEWDKNCAQHFLGGFWYKACHMTNPTGMYAPHGAIGFENAQSLWHAWKGWNYSLKSIAMKIRSVARCVCTHGHDQL</sequence>
<dbReference type="Proteomes" id="UP000515145">
    <property type="component" value="Chromosome 1"/>
</dbReference>
<dbReference type="AlphaFoldDB" id="A0A6P7HZ13"/>
<comment type="subcellular location">
    <subcellularLocation>
        <location evidence="1">Secreted</location>
    </subcellularLocation>
</comment>